<feature type="transmembrane region" description="Helical" evidence="1">
    <location>
        <begin position="201"/>
        <end position="219"/>
    </location>
</feature>
<proteinExistence type="predicted"/>
<evidence type="ECO:0000313" key="3">
    <source>
        <dbReference type="Proteomes" id="UP000198748"/>
    </source>
</evidence>
<keyword evidence="1" id="KW-0472">Membrane</keyword>
<dbReference type="STRING" id="659014.SAMN04487996_10623"/>
<dbReference type="Gene3D" id="3.40.50.300">
    <property type="entry name" value="P-loop containing nucleotide triphosphate hydrolases"/>
    <property type="match status" value="1"/>
</dbReference>
<sequence length="1574" mass="182174">MSSVNPNPPSKVDEEPFDYASNSQIKNIFLQIPGGYRYRHQSLENDEGFLGRKQIIDSFQDILSSESRKGVYLVTGYRGMGKTSFVKQVIGRLKDKKSIDNLNAKGWLGKFWGTTFRVKEDSKIREFYISLAQSQLKDIDILKHIVNQIITGLENTQQYHIARWSSLVNVFGWLWPLITILLIGTNFFLVSANNTDNSKTVIENLIGIAVLSAILAMFLHKIISWSSTKLASLKPGIKAGAIATMLGLAGAAVYVINNVLPDFFGNSEWILKNYKKGGIPDLNPVLSFQGLSIIVATALLILLMLKLLSKIPVFVDKKVPIARIHEKLKTLQDRCNAQITKEDQLQESFALSLSSLFNKHQKVYPIANPREIENELIQIIDDLKKHYQYIFVFDELDKVDPNFDNVTDHVATGKDDNAGKVTYLNDLRERRHLITNILASLKYFINEAEAKFIFIAGREMFEAALADISDRQSSISSIFHKVIYVDSFLKDRTDSENQVAAIGGLVETFLRSILLKNHTQQNDFFTQYYKYLTDENYSADKEKENTPDKIPDKERILKTKEARKIIFTLQNFLGYLVYRSNGSPKKITKLFEEYVKEVDFEEYLKERDYRFYPAEMSKSIVYTSHSNEKRRHYLHFSYLDQYKLGYTAYLFQPFLTMNSSFMKRYSDNTLVSISYLIDNLIKFHPFAFSAQNLELLPEILATSRTPISRPFLEDLVSFLAQNHIRKTESGLYEYKFYDRTHNEITFISKLFEDEAAAFNFTLDETFSIKTHLQAKIRHLRTAHNGSNATSPIISIVFLNRLLGDVRFQDEEYQDAIVSYQDALQMFTQSPIQQPNQIISFILLKLKLGLTYEKIKAYEYALGHYAGVIEKGCELLKSKNSERQLIYRELLGLIMQAFLATLYLQEKLQEGLTFQKIKHNVNLFFRLLGGFTHDYENRDMLMSSFYSGIGTALYFKNMVLPQQVNVDRRSANNDAKKVQDAFDNTRSCFSSHIDSELISVSEKEINVLRNPRAVNTDTRLSLSAYIYYKSAIKTLIGTGKNGLPEILRASWKMISPIAEDEPTYRSLQHTRRLSNLGHALAKMGDYLLPIVKTESIRVIDAIGCFYFPKGEESKKDQIFESRNRFYVEYLNKVNVMKKDFDHGLHPRFLIHLYYLSALFYLEAGDRSNAVFQLRKIIHVLRVVKLKSDPQTSVYSVLLCLESNVIRRILELSSLMSHSSDRPQLTKFKRYFDINTYRTPHDYSNELYANLSNNPDTKETILAYALLKIKYLKMPTKLNSCVFQSLKTYFREIPEHKLLSPYNSISHQITRLMELELHTRINYHILNNYLSELINLQYTVNDQGSGQTYLFQLFGKDSHWENDYFHASKLYDLKKPGTFHPSARPENEARIKNLITKLKKSLDKCNWFDDYLDIVVNSVFNLTQMKRTLDTFGHNYILSYAFLAKVHQDLGMWLKHLHLCYIIANERGLGNKVERKLHDLLGYQDSITLDALTESQMAVQFYYLAIQMHKEGSIYRNRMNNLIYLEDDFNDNLYHFGAALERQKISSGTVRKAIKYLKADLHKANMYKYSTFIGHA</sequence>
<dbReference type="Proteomes" id="UP000198748">
    <property type="component" value="Unassembled WGS sequence"/>
</dbReference>
<evidence type="ECO:0000313" key="2">
    <source>
        <dbReference type="EMBL" id="SDE61342.1"/>
    </source>
</evidence>
<keyword evidence="1" id="KW-0812">Transmembrane</keyword>
<keyword evidence="3" id="KW-1185">Reference proteome</keyword>
<name>A0A1G7ECH3_9BACT</name>
<evidence type="ECO:0000256" key="1">
    <source>
        <dbReference type="SAM" id="Phobius"/>
    </source>
</evidence>
<evidence type="ECO:0008006" key="4">
    <source>
        <dbReference type="Google" id="ProtNLM"/>
    </source>
</evidence>
<dbReference type="OrthoDB" id="899965at2"/>
<feature type="transmembrane region" description="Helical" evidence="1">
    <location>
        <begin position="167"/>
        <end position="189"/>
    </location>
</feature>
<feature type="transmembrane region" description="Helical" evidence="1">
    <location>
        <begin position="239"/>
        <end position="256"/>
    </location>
</feature>
<dbReference type="InterPro" id="IPR027417">
    <property type="entry name" value="P-loop_NTPase"/>
</dbReference>
<accession>A0A1G7ECH3</accession>
<organism evidence="2 3">
    <name type="scientific">Dyadobacter soli</name>
    <dbReference type="NCBI Taxonomy" id="659014"/>
    <lineage>
        <taxon>Bacteria</taxon>
        <taxon>Pseudomonadati</taxon>
        <taxon>Bacteroidota</taxon>
        <taxon>Cytophagia</taxon>
        <taxon>Cytophagales</taxon>
        <taxon>Spirosomataceae</taxon>
        <taxon>Dyadobacter</taxon>
    </lineage>
</organism>
<reference evidence="3" key="1">
    <citation type="submission" date="2016-10" db="EMBL/GenBank/DDBJ databases">
        <authorList>
            <person name="Varghese N."/>
            <person name="Submissions S."/>
        </authorList>
    </citation>
    <scope>NUCLEOTIDE SEQUENCE [LARGE SCALE GENOMIC DNA]</scope>
    <source>
        <strain evidence="3">DSM 25329</strain>
    </source>
</reference>
<protein>
    <recommendedName>
        <fullName evidence="4">AAA ATPase domain-containing protein</fullName>
    </recommendedName>
</protein>
<gene>
    <name evidence="2" type="ORF">SAMN04487996_10623</name>
</gene>
<dbReference type="SUPFAM" id="SSF52540">
    <property type="entry name" value="P-loop containing nucleoside triphosphate hydrolases"/>
    <property type="match status" value="1"/>
</dbReference>
<dbReference type="RefSeq" id="WP_090149032.1">
    <property type="nucleotide sequence ID" value="NZ_FNAN01000006.1"/>
</dbReference>
<feature type="transmembrane region" description="Helical" evidence="1">
    <location>
        <begin position="286"/>
        <end position="308"/>
    </location>
</feature>
<keyword evidence="1" id="KW-1133">Transmembrane helix</keyword>
<dbReference type="EMBL" id="FNAN01000006">
    <property type="protein sequence ID" value="SDE61342.1"/>
    <property type="molecule type" value="Genomic_DNA"/>
</dbReference>